<feature type="signal peptide" evidence="1">
    <location>
        <begin position="1"/>
        <end position="18"/>
    </location>
</feature>
<protein>
    <submittedName>
        <fullName evidence="3">PorT family protein</fullName>
    </submittedName>
</protein>
<evidence type="ECO:0000313" key="4">
    <source>
        <dbReference type="Proteomes" id="UP000831460"/>
    </source>
</evidence>
<dbReference type="InterPro" id="IPR025665">
    <property type="entry name" value="Beta-barrel_OMP_2"/>
</dbReference>
<dbReference type="Pfam" id="PF13568">
    <property type="entry name" value="OMP_b-brl_2"/>
    <property type="match status" value="1"/>
</dbReference>
<feature type="chain" id="PRO_5045267507" evidence="1">
    <location>
        <begin position="19"/>
        <end position="203"/>
    </location>
</feature>
<evidence type="ECO:0000256" key="1">
    <source>
        <dbReference type="SAM" id="SignalP"/>
    </source>
</evidence>
<organism evidence="3 4">
    <name type="scientific">Chryseobacterium suipulveris</name>
    <dbReference type="NCBI Taxonomy" id="2929800"/>
    <lineage>
        <taxon>Bacteria</taxon>
        <taxon>Pseudomonadati</taxon>
        <taxon>Bacteroidota</taxon>
        <taxon>Flavobacteriia</taxon>
        <taxon>Flavobacteriales</taxon>
        <taxon>Weeksellaceae</taxon>
        <taxon>Chryseobacterium group</taxon>
        <taxon>Chryseobacterium</taxon>
    </lineage>
</organism>
<dbReference type="InterPro" id="IPR011250">
    <property type="entry name" value="OMP/PagP_B-barrel"/>
</dbReference>
<evidence type="ECO:0000259" key="2">
    <source>
        <dbReference type="Pfam" id="PF13568"/>
    </source>
</evidence>
<dbReference type="EMBL" id="CP094532">
    <property type="protein sequence ID" value="UOE41910.1"/>
    <property type="molecule type" value="Genomic_DNA"/>
</dbReference>
<dbReference type="Proteomes" id="UP000831460">
    <property type="component" value="Chromosome"/>
</dbReference>
<keyword evidence="4" id="KW-1185">Reference proteome</keyword>
<name>A0ABY4BS03_9FLAO</name>
<keyword evidence="1" id="KW-0732">Signal</keyword>
<accession>A0ABY4BS03</accession>
<feature type="domain" description="Outer membrane protein beta-barrel" evidence="2">
    <location>
        <begin position="17"/>
        <end position="181"/>
    </location>
</feature>
<dbReference type="Gene3D" id="2.40.160.20">
    <property type="match status" value="1"/>
</dbReference>
<proteinExistence type="predicted"/>
<gene>
    <name evidence="3" type="ORF">MTP09_04560</name>
</gene>
<sequence>MKKFLSLIAVAISVGTFAQTEFGVKAGYNLSGYQIGSYQNQNKSYFYLGGLAEHKISEKFSLQGELLYTELGGKDTYEAQKIIGNEIVNIGTQKLYFHYPQLQIPLSAKYYFATPFSLSAGLNFGINLNPNLEFDPETLENKSGKMENIKTLNIFPFIGTEYQFSNHLFADARYHFNFIKINEGGGPNHKIAFVQVGLGYRFK</sequence>
<dbReference type="RefSeq" id="WP_243550820.1">
    <property type="nucleotide sequence ID" value="NZ_CP094532.1"/>
</dbReference>
<reference evidence="3 4" key="1">
    <citation type="submission" date="2022-03" db="EMBL/GenBank/DDBJ databases">
        <title>Chryseobacterium sp. isolated from particulate matters in swine house.</title>
        <authorList>
            <person name="Won M."/>
            <person name="Kim S.-J."/>
            <person name="Kwon S.-W."/>
        </authorList>
    </citation>
    <scope>NUCLEOTIDE SEQUENCE [LARGE SCALE GENOMIC DNA]</scope>
    <source>
        <strain evidence="3 4">SC2-2</strain>
    </source>
</reference>
<evidence type="ECO:0000313" key="3">
    <source>
        <dbReference type="EMBL" id="UOE41910.1"/>
    </source>
</evidence>
<dbReference type="SUPFAM" id="SSF56925">
    <property type="entry name" value="OMPA-like"/>
    <property type="match status" value="1"/>
</dbReference>